<dbReference type="STRING" id="203119.Cthe_2766"/>
<accession>A3DJ36</accession>
<dbReference type="HOGENOM" id="CLU_191981_0_0_9"/>
<proteinExistence type="predicted"/>
<protein>
    <submittedName>
        <fullName evidence="1">Uncharacterized protein</fullName>
    </submittedName>
</protein>
<dbReference type="EMBL" id="CP000568">
    <property type="protein sequence ID" value="ABN53965.1"/>
    <property type="molecule type" value="Genomic_DNA"/>
</dbReference>
<dbReference type="Proteomes" id="UP000002145">
    <property type="component" value="Chromosome"/>
</dbReference>
<gene>
    <name evidence="1" type="ordered locus">Cthe_2766</name>
</gene>
<reference evidence="2" key="1">
    <citation type="submission" date="2007-02" db="EMBL/GenBank/DDBJ databases">
        <title>Complete sequence of Clostridium thermocellum ATCC 27405.</title>
        <authorList>
            <consortium name="US DOE Joint Genome Institute"/>
            <person name="Copeland A."/>
            <person name="Lucas S."/>
            <person name="Lapidus A."/>
            <person name="Barry K."/>
            <person name="Detter J.C."/>
            <person name="Glavina del Rio T."/>
            <person name="Hammon N."/>
            <person name="Israni S."/>
            <person name="Dalin E."/>
            <person name="Tice H."/>
            <person name="Pitluck S."/>
            <person name="Chertkov O."/>
            <person name="Brettin T."/>
            <person name="Bruce D."/>
            <person name="Han C."/>
            <person name="Tapia R."/>
            <person name="Gilna P."/>
            <person name="Schmutz J."/>
            <person name="Larimer F."/>
            <person name="Land M."/>
            <person name="Hauser L."/>
            <person name="Kyrpides N."/>
            <person name="Mikhailova N."/>
            <person name="Wu J.H.D."/>
            <person name="Newcomb M."/>
            <person name="Richardson P."/>
        </authorList>
    </citation>
    <scope>NUCLEOTIDE SEQUENCE [LARGE SCALE GENOMIC DNA]</scope>
    <source>
        <strain evidence="2">ATCC 27405 / DSM 1237 / JCM 9322 / NBRC 103400 / NCIMB 10682 / NRRL B-4536 / VPI 7372</strain>
    </source>
</reference>
<organism evidence="1 2">
    <name type="scientific">Acetivibrio thermocellus (strain ATCC 27405 / DSM 1237 / JCM 9322 / NBRC 103400 / NCIMB 10682 / NRRL B-4536 / VPI 7372)</name>
    <name type="common">Clostridium thermocellum</name>
    <dbReference type="NCBI Taxonomy" id="203119"/>
    <lineage>
        <taxon>Bacteria</taxon>
        <taxon>Bacillati</taxon>
        <taxon>Bacillota</taxon>
        <taxon>Clostridia</taxon>
        <taxon>Eubacteriales</taxon>
        <taxon>Oscillospiraceae</taxon>
        <taxon>Acetivibrio</taxon>
    </lineage>
</organism>
<evidence type="ECO:0000313" key="1">
    <source>
        <dbReference type="EMBL" id="ABN53965.1"/>
    </source>
</evidence>
<dbReference type="InterPro" id="IPR029083">
    <property type="entry name" value="Imm32"/>
</dbReference>
<sequence>MDMRVVVNIKDNKFKLEDGAIIRAKDLGGEFVIEANSSGLISLAKHLLILASDKFESGEHIHYEAGIMLDNESADFVIEKI</sequence>
<keyword evidence="2" id="KW-1185">Reference proteome</keyword>
<evidence type="ECO:0000313" key="2">
    <source>
        <dbReference type="Proteomes" id="UP000002145"/>
    </source>
</evidence>
<dbReference type="Pfam" id="PF15566">
    <property type="entry name" value="Imm32"/>
    <property type="match status" value="1"/>
</dbReference>
<dbReference type="AlphaFoldDB" id="A3DJ36"/>
<dbReference type="KEGG" id="cth:Cthe_2766"/>
<name>A3DJ36_ACET2</name>
<reference evidence="1 2" key="2">
    <citation type="journal article" date="2013" name="Biotechnol. Biofuels">
        <title>Global transcriptome analysis of Clostridium thermocellum ATCC 27405 during growth on dilute acid pretreated Populus and switchgrass.</title>
        <authorList>
            <person name="Wilson C.M."/>
            <person name="Rodriguez M.Jr."/>
            <person name="Johnson C.M."/>
            <person name="Martin S.L."/>
            <person name="Chu T.M."/>
            <person name="Wolfinger R.D."/>
            <person name="Hauser L.J."/>
            <person name="Land M.L."/>
            <person name="Klingeman D.M."/>
            <person name="Syed M.H."/>
            <person name="Ragauskas A.J."/>
            <person name="Tschaplinski T.J."/>
            <person name="Mielenz J.R."/>
            <person name="Brown S.D."/>
        </authorList>
    </citation>
    <scope>NUCLEOTIDE SEQUENCE [LARGE SCALE GENOMIC DNA]</scope>
    <source>
        <strain evidence="2">ATCC 27405 / DSM 1237 / JCM 9322 / NBRC 103400 / NCIMB 10682 / NRRL B-4536 / VPI 7372</strain>
    </source>
</reference>